<gene>
    <name evidence="2" type="ORF">NDI89_07670</name>
</gene>
<sequence length="117" mass="12616">MAMAREGQCPFCTGATTVDLRLDEIETDHLIEIACDTCTFLVGVAPLPALVFDERVAGALDDVGIDPERYDWELPTPTTRVASRDPVRIEFDVSGDGTAITIVVDEGFGVRSVDTGQ</sequence>
<organism evidence="2 3">
    <name type="scientific">Natrinema salsiterrestre</name>
    <dbReference type="NCBI Taxonomy" id="2950540"/>
    <lineage>
        <taxon>Archaea</taxon>
        <taxon>Methanobacteriati</taxon>
        <taxon>Methanobacteriota</taxon>
        <taxon>Stenosarchaea group</taxon>
        <taxon>Halobacteria</taxon>
        <taxon>Halobacteriales</taxon>
        <taxon>Natrialbaceae</taxon>
        <taxon>Natrinema</taxon>
    </lineage>
</organism>
<dbReference type="InterPro" id="IPR055775">
    <property type="entry name" value="DUF7351"/>
</dbReference>
<dbReference type="Proteomes" id="UP001154061">
    <property type="component" value="Unassembled WGS sequence"/>
</dbReference>
<reference evidence="2" key="1">
    <citation type="submission" date="2022-06" db="EMBL/GenBank/DDBJ databases">
        <title>Natrinema sp. a new haloarchaeum isolate from saline soil.</title>
        <authorList>
            <person name="Strakova D."/>
            <person name="Galisteo C."/>
            <person name="Sanchez-Porro C."/>
            <person name="Ventosa A."/>
        </authorList>
    </citation>
    <scope>NUCLEOTIDE SEQUENCE</scope>
    <source>
        <strain evidence="2">S1CR25-10</strain>
    </source>
</reference>
<evidence type="ECO:0000259" key="1">
    <source>
        <dbReference type="Pfam" id="PF24042"/>
    </source>
</evidence>
<keyword evidence="3" id="KW-1185">Reference proteome</keyword>
<evidence type="ECO:0000313" key="2">
    <source>
        <dbReference type="EMBL" id="MDF9745461.1"/>
    </source>
</evidence>
<protein>
    <recommendedName>
        <fullName evidence="1">DUF7351 domain-containing protein</fullName>
    </recommendedName>
</protein>
<dbReference type="EMBL" id="JAMQOT010000002">
    <property type="protein sequence ID" value="MDF9745461.1"/>
    <property type="molecule type" value="Genomic_DNA"/>
</dbReference>
<evidence type="ECO:0000313" key="3">
    <source>
        <dbReference type="Proteomes" id="UP001154061"/>
    </source>
</evidence>
<name>A0A9Q4L012_9EURY</name>
<dbReference type="AlphaFoldDB" id="A0A9Q4L012"/>
<accession>A0A9Q4L012</accession>
<proteinExistence type="predicted"/>
<feature type="domain" description="DUF7351" evidence="1">
    <location>
        <begin position="2"/>
        <end position="108"/>
    </location>
</feature>
<dbReference type="Pfam" id="PF24042">
    <property type="entry name" value="DUF7351"/>
    <property type="match status" value="1"/>
</dbReference>
<comment type="caution">
    <text evidence="2">The sequence shown here is derived from an EMBL/GenBank/DDBJ whole genome shotgun (WGS) entry which is preliminary data.</text>
</comment>